<evidence type="ECO:0000313" key="2">
    <source>
        <dbReference type="Proteomes" id="UP000188533"/>
    </source>
</evidence>
<reference evidence="1 2" key="2">
    <citation type="submission" date="2017-02" db="EMBL/GenBank/DDBJ databases">
        <title>A genome survey and senescence transcriptome analysis in Lentinula edodes.</title>
        <authorList>
            <person name="Sakamoto Y."/>
            <person name="Nakade K."/>
            <person name="Sato S."/>
            <person name="Yoshida Y."/>
            <person name="Miyazaki K."/>
            <person name="Natsume S."/>
            <person name="Konno N."/>
        </authorList>
    </citation>
    <scope>NUCLEOTIDE SEQUENCE [LARGE SCALE GENOMIC DNA]</scope>
    <source>
        <strain evidence="1 2">NBRC 111202</strain>
    </source>
</reference>
<accession>A0A1Q3EGG7</accession>
<organism evidence="1 2">
    <name type="scientific">Lentinula edodes</name>
    <name type="common">Shiitake mushroom</name>
    <name type="synonym">Lentinus edodes</name>
    <dbReference type="NCBI Taxonomy" id="5353"/>
    <lineage>
        <taxon>Eukaryota</taxon>
        <taxon>Fungi</taxon>
        <taxon>Dikarya</taxon>
        <taxon>Basidiomycota</taxon>
        <taxon>Agaricomycotina</taxon>
        <taxon>Agaricomycetes</taxon>
        <taxon>Agaricomycetidae</taxon>
        <taxon>Agaricales</taxon>
        <taxon>Marasmiineae</taxon>
        <taxon>Omphalotaceae</taxon>
        <taxon>Lentinula</taxon>
    </lineage>
</organism>
<protein>
    <submittedName>
        <fullName evidence="1">Uncharacterized protein</fullName>
    </submittedName>
</protein>
<proteinExistence type="predicted"/>
<dbReference type="AlphaFoldDB" id="A0A1Q3EGG7"/>
<sequence length="132" mass="14617">MLIDTADPQTFLQPSSSFHRYATVCVSQKNGDASSIPAQILNLIIAPSQLYTFPDFARRLDVKVSVTVISTTRSIIIHASFLIPTLRDSNSDICYELNISIVAVEESRSTAHETTSLACRTMWPPLLALQYV</sequence>
<reference evidence="1 2" key="1">
    <citation type="submission" date="2016-08" db="EMBL/GenBank/DDBJ databases">
        <authorList>
            <consortium name="Lentinula edodes genome sequencing consortium"/>
            <person name="Sakamoto Y."/>
            <person name="Nakade K."/>
            <person name="Sato S."/>
            <person name="Yoshida Y."/>
            <person name="Miyazaki K."/>
            <person name="Natsume S."/>
            <person name="Konno N."/>
        </authorList>
    </citation>
    <scope>NUCLEOTIDE SEQUENCE [LARGE SCALE GENOMIC DNA]</scope>
    <source>
        <strain evidence="1 2">NBRC 111202</strain>
    </source>
</reference>
<gene>
    <name evidence="1" type="ORF">LENED_008188</name>
</gene>
<dbReference type="Proteomes" id="UP000188533">
    <property type="component" value="Unassembled WGS sequence"/>
</dbReference>
<evidence type="ECO:0000313" key="1">
    <source>
        <dbReference type="EMBL" id="GAW06276.1"/>
    </source>
</evidence>
<dbReference type="EMBL" id="BDGU01000315">
    <property type="protein sequence ID" value="GAW06276.1"/>
    <property type="molecule type" value="Genomic_DNA"/>
</dbReference>
<name>A0A1Q3EGG7_LENED</name>
<comment type="caution">
    <text evidence="1">The sequence shown here is derived from an EMBL/GenBank/DDBJ whole genome shotgun (WGS) entry which is preliminary data.</text>
</comment>
<keyword evidence="2" id="KW-1185">Reference proteome</keyword>